<dbReference type="PANTHER" id="PTHR28631:SF1">
    <property type="entry name" value="ACTIN MATURATION PROTEASE"/>
    <property type="match status" value="1"/>
</dbReference>
<name>A0A2G9T3U6_TELCI</name>
<feature type="non-terminal residue" evidence="8">
    <location>
        <position position="1"/>
    </location>
</feature>
<sequence>AIYLAKVQLSPQENNIFQVGYLYVDAGANDICPAADVVVEDVDAFYIFAYHGKSKHMGLWSYSSLRRSSFNLNEAGPERKAPDYVLPPDGLSQLCGKCVILEKEIAKL</sequence>
<reference evidence="8 9" key="1">
    <citation type="submission" date="2015-09" db="EMBL/GenBank/DDBJ databases">
        <title>Draft genome of the parasitic nematode Teladorsagia circumcincta isolate WARC Sus (inbred).</title>
        <authorList>
            <person name="Mitreva M."/>
        </authorList>
    </citation>
    <scope>NUCLEOTIDE SEQUENCE [LARGE SCALE GENOMIC DNA]</scope>
    <source>
        <strain evidence="8 9">S</strain>
    </source>
</reference>
<evidence type="ECO:0000256" key="2">
    <source>
        <dbReference type="ARBA" id="ARBA00022670"/>
    </source>
</evidence>
<keyword evidence="1" id="KW-0031">Aminopeptidase</keyword>
<evidence type="ECO:0000313" key="8">
    <source>
        <dbReference type="EMBL" id="PIO52588.1"/>
    </source>
</evidence>
<evidence type="ECO:0000256" key="6">
    <source>
        <dbReference type="ARBA" id="ARBA00034908"/>
    </source>
</evidence>
<proteinExistence type="inferred from homology"/>
<dbReference type="InterPro" id="IPR040043">
    <property type="entry name" value="ACTMAP"/>
</dbReference>
<dbReference type="GO" id="GO:0006508">
    <property type="term" value="P:proteolysis"/>
    <property type="evidence" value="ECO:0007669"/>
    <property type="project" value="UniProtKB-KW"/>
</dbReference>
<evidence type="ECO:0000256" key="1">
    <source>
        <dbReference type="ARBA" id="ARBA00022438"/>
    </source>
</evidence>
<evidence type="ECO:0000256" key="3">
    <source>
        <dbReference type="ARBA" id="ARBA00022801"/>
    </source>
</evidence>
<keyword evidence="3" id="KW-0378">Hydrolase</keyword>
<organism evidence="8 9">
    <name type="scientific">Teladorsagia circumcincta</name>
    <name type="common">Brown stomach worm</name>
    <name type="synonym">Ostertagia circumcincta</name>
    <dbReference type="NCBI Taxonomy" id="45464"/>
    <lineage>
        <taxon>Eukaryota</taxon>
        <taxon>Metazoa</taxon>
        <taxon>Ecdysozoa</taxon>
        <taxon>Nematoda</taxon>
        <taxon>Chromadorea</taxon>
        <taxon>Rhabditida</taxon>
        <taxon>Rhabditina</taxon>
        <taxon>Rhabditomorpha</taxon>
        <taxon>Strongyloidea</taxon>
        <taxon>Trichostrongylidae</taxon>
        <taxon>Teladorsagia</taxon>
    </lineage>
</organism>
<comment type="similarity">
    <text evidence="4">Belongs to the ACTMAP family.</text>
</comment>
<evidence type="ECO:0000256" key="7">
    <source>
        <dbReference type="ARBA" id="ARBA00049041"/>
    </source>
</evidence>
<gene>
    <name evidence="8" type="ORF">TELCIR_26104</name>
</gene>
<accession>A0A2G9T3U6</accession>
<evidence type="ECO:0000256" key="5">
    <source>
        <dbReference type="ARBA" id="ARBA00034848"/>
    </source>
</evidence>
<dbReference type="PANTHER" id="PTHR28631">
    <property type="entry name" value="UPF0692 PROTEIN C19ORF54"/>
    <property type="match status" value="1"/>
</dbReference>
<keyword evidence="9" id="KW-1185">Reference proteome</keyword>
<dbReference type="OrthoDB" id="198816at2759"/>
<comment type="catalytic activity">
    <reaction evidence="7">
        <text>N-terminal N(alpha)-acetyl-L-cysteinyl-L-aspartyl-[protein] + H2O = N-terminal L-aspartyl-[protein] + N-acetyl-L-cysteine</text>
        <dbReference type="Rhea" id="RHEA:74579"/>
        <dbReference type="Rhea" id="RHEA-COMP:12669"/>
        <dbReference type="Rhea" id="RHEA-COMP:18395"/>
        <dbReference type="ChEBI" id="CHEBI:15377"/>
        <dbReference type="ChEBI" id="CHEBI:64720"/>
        <dbReference type="ChEBI" id="CHEBI:78236"/>
        <dbReference type="ChEBI" id="CHEBI:193599"/>
    </reaction>
    <physiologicalReaction direction="left-to-right" evidence="7">
        <dbReference type="Rhea" id="RHEA:74580"/>
    </physiologicalReaction>
</comment>
<dbReference type="EMBL" id="KZ427753">
    <property type="protein sequence ID" value="PIO52588.1"/>
    <property type="molecule type" value="Genomic_DNA"/>
</dbReference>
<dbReference type="AlphaFoldDB" id="A0A2G9T3U6"/>
<protein>
    <recommendedName>
        <fullName evidence="5">Actin maturation protease</fullName>
    </recommendedName>
    <alternativeName>
        <fullName evidence="6">Actin aminopeptidase ACTMAP</fullName>
    </alternativeName>
</protein>
<dbReference type="Proteomes" id="UP000230423">
    <property type="component" value="Unassembled WGS sequence"/>
</dbReference>
<keyword evidence="2" id="KW-0645">Protease</keyword>
<evidence type="ECO:0000256" key="4">
    <source>
        <dbReference type="ARBA" id="ARBA00034725"/>
    </source>
</evidence>
<dbReference type="GO" id="GO:0004177">
    <property type="term" value="F:aminopeptidase activity"/>
    <property type="evidence" value="ECO:0007669"/>
    <property type="project" value="UniProtKB-KW"/>
</dbReference>
<evidence type="ECO:0000313" key="9">
    <source>
        <dbReference type="Proteomes" id="UP000230423"/>
    </source>
</evidence>